<dbReference type="Proteomes" id="UP001610563">
    <property type="component" value="Unassembled WGS sequence"/>
</dbReference>
<dbReference type="InterPro" id="IPR036638">
    <property type="entry name" value="HLH_DNA-bd_sf"/>
</dbReference>
<feature type="compositionally biased region" description="Low complexity" evidence="2">
    <location>
        <begin position="278"/>
        <end position="302"/>
    </location>
</feature>
<feature type="region of interest" description="Disordered" evidence="2">
    <location>
        <begin position="275"/>
        <end position="307"/>
    </location>
</feature>
<evidence type="ECO:0000259" key="3">
    <source>
        <dbReference type="PROSITE" id="PS50888"/>
    </source>
</evidence>
<feature type="region of interest" description="Disordered" evidence="2">
    <location>
        <begin position="219"/>
        <end position="240"/>
    </location>
</feature>
<feature type="domain" description="BHLH" evidence="3">
    <location>
        <begin position="236"/>
        <end position="323"/>
    </location>
</feature>
<gene>
    <name evidence="4" type="ORF">BJX66DRAFT_302054</name>
</gene>
<dbReference type="SUPFAM" id="SSF47459">
    <property type="entry name" value="HLH, helix-loop-helix DNA-binding domain"/>
    <property type="match status" value="1"/>
</dbReference>
<protein>
    <recommendedName>
        <fullName evidence="3">BHLH domain-containing protein</fullName>
    </recommendedName>
</protein>
<organism evidence="4 5">
    <name type="scientific">Aspergillus keveii</name>
    <dbReference type="NCBI Taxonomy" id="714993"/>
    <lineage>
        <taxon>Eukaryota</taxon>
        <taxon>Fungi</taxon>
        <taxon>Dikarya</taxon>
        <taxon>Ascomycota</taxon>
        <taxon>Pezizomycotina</taxon>
        <taxon>Eurotiomycetes</taxon>
        <taxon>Eurotiomycetidae</taxon>
        <taxon>Eurotiales</taxon>
        <taxon>Aspergillaceae</taxon>
        <taxon>Aspergillus</taxon>
        <taxon>Aspergillus subgen. Nidulantes</taxon>
    </lineage>
</organism>
<dbReference type="Pfam" id="PF00010">
    <property type="entry name" value="HLH"/>
    <property type="match status" value="1"/>
</dbReference>
<dbReference type="Gene3D" id="4.10.280.10">
    <property type="entry name" value="Helix-loop-helix DNA-binding domain"/>
    <property type="match status" value="1"/>
</dbReference>
<feature type="region of interest" description="Disordered" evidence="2">
    <location>
        <begin position="1"/>
        <end position="20"/>
    </location>
</feature>
<feature type="compositionally biased region" description="Low complexity" evidence="2">
    <location>
        <begin position="163"/>
        <end position="174"/>
    </location>
</feature>
<evidence type="ECO:0000313" key="5">
    <source>
        <dbReference type="Proteomes" id="UP001610563"/>
    </source>
</evidence>
<name>A0ABR4G8R5_9EURO</name>
<reference evidence="4 5" key="1">
    <citation type="submission" date="2024-07" db="EMBL/GenBank/DDBJ databases">
        <title>Section-level genome sequencing and comparative genomics of Aspergillus sections Usti and Cavernicolus.</title>
        <authorList>
            <consortium name="Lawrence Berkeley National Laboratory"/>
            <person name="Nybo J.L."/>
            <person name="Vesth T.C."/>
            <person name="Theobald S."/>
            <person name="Frisvad J.C."/>
            <person name="Larsen T.O."/>
            <person name="Kjaerboelling I."/>
            <person name="Rothschild-Mancinelli K."/>
            <person name="Lyhne E.K."/>
            <person name="Kogle M.E."/>
            <person name="Barry K."/>
            <person name="Clum A."/>
            <person name="Na H."/>
            <person name="Ledsgaard L."/>
            <person name="Lin J."/>
            <person name="Lipzen A."/>
            <person name="Kuo A."/>
            <person name="Riley R."/>
            <person name="Mondo S."/>
            <person name="Labutti K."/>
            <person name="Haridas S."/>
            <person name="Pangalinan J."/>
            <person name="Salamov A.A."/>
            <person name="Simmons B.A."/>
            <person name="Magnuson J.K."/>
            <person name="Chen J."/>
            <person name="Drula E."/>
            <person name="Henrissat B."/>
            <person name="Wiebenga A."/>
            <person name="Lubbers R.J."/>
            <person name="Gomes A.C."/>
            <person name="Makela M.R."/>
            <person name="Stajich J."/>
            <person name="Grigoriev I.V."/>
            <person name="Mortensen U.H."/>
            <person name="De Vries R.P."/>
            <person name="Baker S.E."/>
            <person name="Andersen M.R."/>
        </authorList>
    </citation>
    <scope>NUCLEOTIDE SEQUENCE [LARGE SCALE GENOMIC DNA]</scope>
    <source>
        <strain evidence="4 5">CBS 209.92</strain>
    </source>
</reference>
<feature type="compositionally biased region" description="Low complexity" evidence="2">
    <location>
        <begin position="187"/>
        <end position="196"/>
    </location>
</feature>
<evidence type="ECO:0000313" key="4">
    <source>
        <dbReference type="EMBL" id="KAL2795422.1"/>
    </source>
</evidence>
<keyword evidence="1" id="KW-0175">Coiled coil</keyword>
<dbReference type="EMBL" id="JBFTWV010000035">
    <property type="protein sequence ID" value="KAL2795422.1"/>
    <property type="molecule type" value="Genomic_DNA"/>
</dbReference>
<sequence length="394" mass="42758">MLTLDPRRLGAMNHPSGGPFPTDLPVKTEDPGFNFQGFPVDCPPPGHQRSDVPNVSGVASYMQPTTCPPGVLTGYPMTDTPVNMLGLNNSGGMEFMNLDPLSQNVRPLGHAFDCSNPPQLTPQTLPGGGGGITPEEGLPINFNISPFIESPQPTDDAAESGNLPLQQQQQQQQQHPPPPPQIPPHMQPQIPFHPQFRNPYGIPIPTTHRMKLDRIRRNSAPELSIHEQERQNKHASRRASHNIVEKRYRINLNSKFRKLDEIVLCGTDPSFIPDPAHGSSNSANSNSEGAASAPVSAMAAQANRSQPPKASIIDSALNYIENLQREVHDLKQRLQLYEKGGVTLQVQTGGNTLPDLGAATGAGDVQDFADEHANDACESSSVKSESPFEQWTTV</sequence>
<accession>A0ABR4G8R5</accession>
<evidence type="ECO:0000256" key="2">
    <source>
        <dbReference type="SAM" id="MobiDB-lite"/>
    </source>
</evidence>
<keyword evidence="5" id="KW-1185">Reference proteome</keyword>
<dbReference type="InterPro" id="IPR011598">
    <property type="entry name" value="bHLH_dom"/>
</dbReference>
<comment type="caution">
    <text evidence="4">The sequence shown here is derived from an EMBL/GenBank/DDBJ whole genome shotgun (WGS) entry which is preliminary data.</text>
</comment>
<dbReference type="SMART" id="SM00353">
    <property type="entry name" value="HLH"/>
    <property type="match status" value="1"/>
</dbReference>
<dbReference type="PROSITE" id="PS50888">
    <property type="entry name" value="BHLH"/>
    <property type="match status" value="1"/>
</dbReference>
<evidence type="ECO:0000256" key="1">
    <source>
        <dbReference type="SAM" id="Coils"/>
    </source>
</evidence>
<feature type="compositionally biased region" description="Pro residues" evidence="2">
    <location>
        <begin position="175"/>
        <end position="186"/>
    </location>
</feature>
<proteinExistence type="predicted"/>
<feature type="coiled-coil region" evidence="1">
    <location>
        <begin position="313"/>
        <end position="340"/>
    </location>
</feature>
<feature type="region of interest" description="Disordered" evidence="2">
    <location>
        <begin position="114"/>
        <end position="205"/>
    </location>
</feature>